<feature type="signal peptide" evidence="1">
    <location>
        <begin position="1"/>
        <end position="20"/>
    </location>
</feature>
<reference evidence="2 3" key="2">
    <citation type="submission" date="2020-02" db="EMBL/GenBank/DDBJ databases">
        <title>Erythrobacter dongmakensis sp. nov., isolated from a tidal mudflat.</title>
        <authorList>
            <person name="Kim I.S."/>
        </authorList>
    </citation>
    <scope>NUCLEOTIDE SEQUENCE [LARGE SCALE GENOMIC DNA]</scope>
    <source>
        <strain evidence="2 3">GH3-10</strain>
    </source>
</reference>
<dbReference type="EMBL" id="WUBR01000001">
    <property type="protein sequence ID" value="MWV27484.1"/>
    <property type="molecule type" value="Genomic_DNA"/>
</dbReference>
<reference evidence="2 3" key="1">
    <citation type="submission" date="2019-12" db="EMBL/GenBank/DDBJ databases">
        <authorList>
            <person name="Lee S.D."/>
        </authorList>
    </citation>
    <scope>NUCLEOTIDE SEQUENCE [LARGE SCALE GENOMIC DNA]</scope>
    <source>
        <strain evidence="2 3">GH3-10</strain>
    </source>
</reference>
<dbReference type="Proteomes" id="UP000461409">
    <property type="component" value="Unassembled WGS sequence"/>
</dbReference>
<organism evidence="2 3">
    <name type="scientific">Aurantiacibacter rhizosphaerae</name>
    <dbReference type="NCBI Taxonomy" id="2691582"/>
    <lineage>
        <taxon>Bacteria</taxon>
        <taxon>Pseudomonadati</taxon>
        <taxon>Pseudomonadota</taxon>
        <taxon>Alphaproteobacteria</taxon>
        <taxon>Sphingomonadales</taxon>
        <taxon>Erythrobacteraceae</taxon>
        <taxon>Aurantiacibacter</taxon>
    </lineage>
</organism>
<comment type="caution">
    <text evidence="2">The sequence shown here is derived from an EMBL/GenBank/DDBJ whole genome shotgun (WGS) entry which is preliminary data.</text>
</comment>
<keyword evidence="1" id="KW-0732">Signal</keyword>
<name>A0A844XCX7_9SPHN</name>
<evidence type="ECO:0000256" key="1">
    <source>
        <dbReference type="SAM" id="SignalP"/>
    </source>
</evidence>
<keyword evidence="3" id="KW-1185">Reference proteome</keyword>
<evidence type="ECO:0000313" key="3">
    <source>
        <dbReference type="Proteomes" id="UP000461409"/>
    </source>
</evidence>
<sequence>MIRILAATTLALAAPLVAHAQDAPPAEPAMPADLADRSAQAREAEATARIMADVQMASAIAQRQYAGMTGGEFGDGYRGAVAFPADTLGVWNVTIVAARGEGAQAPLVALGEYEIAQGQILSETLHDAASAPALTGIAEQMARAKYVAPRAVISAPSASYCLDGEPADPKANHSVSYIPIVLPPSDDGKLVAYVLNGPIAEGAVPLGKHYRVSFDEFGQVGDPEIVTDTCEVVTWNGDEADLSNKVYLTQFEQGTAPTVIHSFISSQLPMRLGVVTGDIVWLMADGMAAPPVPFVDEGS</sequence>
<gene>
    <name evidence="2" type="ORF">GRF63_06160</name>
</gene>
<feature type="chain" id="PRO_5032686578" evidence="1">
    <location>
        <begin position="21"/>
        <end position="299"/>
    </location>
</feature>
<dbReference type="RefSeq" id="WP_160485046.1">
    <property type="nucleotide sequence ID" value="NZ_WUBR01000001.1"/>
</dbReference>
<proteinExistence type="predicted"/>
<accession>A0A844XCX7</accession>
<dbReference type="AlphaFoldDB" id="A0A844XCX7"/>
<protein>
    <submittedName>
        <fullName evidence="2">Uncharacterized protein</fullName>
    </submittedName>
</protein>
<evidence type="ECO:0000313" key="2">
    <source>
        <dbReference type="EMBL" id="MWV27484.1"/>
    </source>
</evidence>